<name>A0AA38YJ19_VITRO</name>
<dbReference type="GO" id="GO:0004674">
    <property type="term" value="F:protein serine/threonine kinase activity"/>
    <property type="evidence" value="ECO:0007669"/>
    <property type="project" value="UniProtKB-KW"/>
</dbReference>
<proteinExistence type="predicted"/>
<dbReference type="InterPro" id="IPR001245">
    <property type="entry name" value="Ser-Thr/Tyr_kinase_cat_dom"/>
</dbReference>
<dbReference type="Gene3D" id="3.80.10.10">
    <property type="entry name" value="Ribonuclease Inhibitor"/>
    <property type="match status" value="5"/>
</dbReference>
<keyword evidence="11" id="KW-0418">Kinase</keyword>
<evidence type="ECO:0000256" key="14">
    <source>
        <dbReference type="ARBA" id="ARBA00023136"/>
    </source>
</evidence>
<dbReference type="FunFam" id="1.10.510.10:FF:000044">
    <property type="entry name" value="Putative LRR receptor-like serine/threonine-protein kinase"/>
    <property type="match status" value="2"/>
</dbReference>
<dbReference type="Gene3D" id="2.60.120.430">
    <property type="entry name" value="Galactose-binding lectin"/>
    <property type="match status" value="2"/>
</dbReference>
<dbReference type="InterPro" id="IPR008271">
    <property type="entry name" value="Ser/Thr_kinase_AS"/>
</dbReference>
<feature type="compositionally biased region" description="Low complexity" evidence="19">
    <location>
        <begin position="2128"/>
        <end position="2142"/>
    </location>
</feature>
<dbReference type="InterPro" id="IPR001611">
    <property type="entry name" value="Leu-rich_rpt"/>
</dbReference>
<evidence type="ECO:0000256" key="12">
    <source>
        <dbReference type="ARBA" id="ARBA00022840"/>
    </source>
</evidence>
<evidence type="ECO:0000256" key="19">
    <source>
        <dbReference type="SAM" id="MobiDB-lite"/>
    </source>
</evidence>
<keyword evidence="8 21" id="KW-0732">Signal</keyword>
<dbReference type="InterPro" id="IPR003591">
    <property type="entry name" value="Leu-rich_rpt_typical-subtyp"/>
</dbReference>
<feature type="region of interest" description="Disordered" evidence="19">
    <location>
        <begin position="2124"/>
        <end position="2173"/>
    </location>
</feature>
<evidence type="ECO:0000256" key="5">
    <source>
        <dbReference type="ARBA" id="ARBA00022614"/>
    </source>
</evidence>
<keyword evidence="13 20" id="KW-1133">Transmembrane helix</keyword>
<dbReference type="PROSITE" id="PS00108">
    <property type="entry name" value="PROTEIN_KINASE_ST"/>
    <property type="match status" value="2"/>
</dbReference>
<keyword evidence="14 20" id="KW-0472">Membrane</keyword>
<evidence type="ECO:0000256" key="3">
    <source>
        <dbReference type="ARBA" id="ARBA00022527"/>
    </source>
</evidence>
<feature type="signal peptide" evidence="21">
    <location>
        <begin position="1"/>
        <end position="24"/>
    </location>
</feature>
<protein>
    <recommendedName>
        <fullName evidence="2">non-specific serine/threonine protein kinase</fullName>
        <ecNumber evidence="2">2.7.11.1</ecNumber>
    </recommendedName>
</protein>
<evidence type="ECO:0000313" key="24">
    <source>
        <dbReference type="Proteomes" id="UP001168098"/>
    </source>
</evidence>
<dbReference type="PANTHER" id="PTHR48006">
    <property type="entry name" value="LEUCINE-RICH REPEAT-CONTAINING PROTEIN DDB_G0281931-RELATED"/>
    <property type="match status" value="1"/>
</dbReference>
<evidence type="ECO:0000256" key="1">
    <source>
        <dbReference type="ARBA" id="ARBA00004479"/>
    </source>
</evidence>
<feature type="domain" description="Protein kinase" evidence="22">
    <location>
        <begin position="635"/>
        <end position="922"/>
    </location>
</feature>
<organism evidence="23 24">
    <name type="scientific">Vitis rotundifolia</name>
    <name type="common">Muscadine grape</name>
    <dbReference type="NCBI Taxonomy" id="103349"/>
    <lineage>
        <taxon>Eukaryota</taxon>
        <taxon>Viridiplantae</taxon>
        <taxon>Streptophyta</taxon>
        <taxon>Embryophyta</taxon>
        <taxon>Tracheophyta</taxon>
        <taxon>Spermatophyta</taxon>
        <taxon>Magnoliopsida</taxon>
        <taxon>eudicotyledons</taxon>
        <taxon>Gunneridae</taxon>
        <taxon>Pentapetalae</taxon>
        <taxon>rosids</taxon>
        <taxon>Vitales</taxon>
        <taxon>Vitaceae</taxon>
        <taxon>Viteae</taxon>
        <taxon>Vitis</taxon>
    </lineage>
</organism>
<dbReference type="InterPro" id="IPR055414">
    <property type="entry name" value="LRR_R13L4/SHOC2-like"/>
</dbReference>
<evidence type="ECO:0000256" key="8">
    <source>
        <dbReference type="ARBA" id="ARBA00022729"/>
    </source>
</evidence>
<dbReference type="GO" id="GO:0005524">
    <property type="term" value="F:ATP binding"/>
    <property type="evidence" value="ECO:0007669"/>
    <property type="project" value="UniProtKB-KW"/>
</dbReference>
<dbReference type="InterPro" id="IPR051824">
    <property type="entry name" value="LRR_Rcpt-Like_S/T_Kinase"/>
</dbReference>
<feature type="chain" id="PRO_5041339639" description="non-specific serine/threonine protein kinase" evidence="21">
    <location>
        <begin position="25"/>
        <end position="2173"/>
    </location>
</feature>
<dbReference type="FunFam" id="3.30.200.20:FF:000217">
    <property type="entry name" value="probable LRR receptor-like serine/threonine-protein kinase At1g53430"/>
    <property type="match status" value="3"/>
</dbReference>
<sequence>MDSSSLLLSLFLGFFCFSEFTSHAQLIPEDEVQTLKTISTKLNYKYWNIGQGSCSGGFNRAINDNSYSNVTCNCTFNEGTVCHVTNIQLKGLDLDGTLPDEFGNLSHLQELDLSRNYINGSIPTSLGQLSLTILALPGNRISGSIPDEISNISTLEELVLEANQLGEHLPPSLGKLSHLRRLVLSANNFTGTIPENFHNLKNLTDLYLQGTSMGGPIPSTISQLKNLIELLISDLSGPTTSFPNLKDMKNLKILVMRNCSITGEIQPYIGNIENLKLLDLSFNRLNGTIPKSFKEEKKEKTKLDFMFLTNNSLTGEVPSWIISDAVHKIDLSYNNFTGPQLDSCKNQVNLVSSYASSARNMTPWCLQKDLPCSGKAKYYSLYINCGGEETAFKGKTYEKDNNVEGASQFFTDSIDKWAYSSTGAFIGDQGGSHLAKNTSALNSEDVEIYQTARLAPISLKYYGLCLRKGPYKVRLHFAEIMFFSNQTFGSLGRRLFDVSIQGNVVLKGFNIMEEVKGAGKGIYRDFDASVDGSTLEIHLYWTGKGTNSIPEKGVYGPLISAIAVTPNFDPNLGLSVGGVIGIVITSCVVLILILVLLRMKGYLGGKDLEDRELRELGMQTGYFSLRQIKAATNNFDSANKIGEGGFGPVYKGVLSDGSVIAVKQLSSKSKQGNREFVNEIGMISALQHPNLVKLYGCCIEGNQLLLIYEYLENNCLARALFGSDEQRLNLDWPTRKKICLGIARGLAYLHEESRLKIVHRDIKATNVLLDKYLNAKISDFGLAKLDEDENTHISTRIAGTIGYMAPEYAMRGYLTDKADVYSFGIVALEIVSGKSNTNYRPKEEFVYLLDLAYVLQEQGNLLELVDPSLGSNYSEEEVMRMLNLALLCTNQSPTLRPSMSSVVSMLDGKIAVRAKTIKHDSMNPDMRFKAFEKLSLDSQSHVSAFSVDSQRRNNGISFIKQASYRTPRSLEYTFGLINENMSQLKSLDLNDVLPAEVGNLPYLHAGNVVLKDFNIMEEAEGAGKATYRDFLGFNIMEEAEDFDPNPGLSVRGIIGIGVMSDGSVIAFRQLSSKSKQGSQEFVNEIGMISALQHPNLVNLYGCCIKGNQLLLINEYLVNDSLAHVLFGIWMEGSFPNFGLIYDISSSTHQVFLQLADLNSSMEPPSLLFLFFLLLGFSFSAHFTCQAQLLPEDEVQTLETIATRLNNRYWNISQTSCGGGFNVNFTSDFFSNVTCNCTFENSTVCHVTNIQLKGLNLTGIIPDEFGNLTYLREIDLTRNYLNGSIPTSLAQIPLVTLSALGNRLSGSIPKEIGDIATLEELVLEDNQLEGSLPENLGNLSSLSRLLLTANNFTGTIPETFGNLKNLTDVRLDGNTFSGKIPDFIGNWTQLGRLDMQGTSMDGPIPSTISLLTNLTQLRISDLNGSSMAFPNLQNLTNMQELVLRNCSITDSIPDYIGGMASLKTLDLSFNRLSGQVSDTWSLSKLEYLFLTNNSLSGTLPSWISDSNQKFDVSYNNFTGPSSLTVCQQRAVNLVSSFSSSDSNSVYWCLKKGLPCPGNAKHHSLFINCGGPEINYEGNDYERDLDGSGASHFSDYSEKWGYSSTGFFTNNENAAYVATNTFSLNITGPEYLQTARTSPISLKYYGLCMRKGSYRVQLHFAEIMFSDDETFSSLGKRIFDVSIQGVTVLKDFNIMEEAKGVGKMITKDFKTIYVNGSTLEIHLYWAGKGTNAIPNRGVYGPLISAITVTPNFDVSTGLSAGAIAGIVIASIAAVVLILIVLRLTGYLGGKDQEDKELQALKLQTGYFSLRHIKAATNNFDPANKIGEGGFGPVYKGALPDGSVIAVKQLSSKSKQGNREFVNEIGMISALQHPNLVKLYGWCIEGNQLLLIYEYLENNCLARALFGRVEQRLNLDWPTRNKICLGIARGLAYLHEESRLKIVHRDIKATNVLLDKDLNAKISDFGLAKLDEEENTHISTRIAGTIGYMAPEYAMRGYLTDKADVYSFGIVALEIVSGKSNTNYRPKEEFVYLLDWAYVLHEQGNLLELVDPSLGSKYSKEEAQRMLNLALLCANPSPTLRPSMSSVVSMLEGKTAVQVPLIKRGSMNSMNSDIRFKAFEKLSQDNQTYVSERSQGSQMQRSMSMDGPWIGSSVSFPDKDKTREHSSSSKQKLLHD</sequence>
<feature type="compositionally biased region" description="Basic and acidic residues" evidence="19">
    <location>
        <begin position="2154"/>
        <end position="2173"/>
    </location>
</feature>
<evidence type="ECO:0000259" key="22">
    <source>
        <dbReference type="PROSITE" id="PS50011"/>
    </source>
</evidence>
<dbReference type="SUPFAM" id="SSF56112">
    <property type="entry name" value="Protein kinase-like (PK-like)"/>
    <property type="match status" value="3"/>
</dbReference>
<dbReference type="PROSITE" id="PS50011">
    <property type="entry name" value="PROTEIN_KINASE_DOM"/>
    <property type="match status" value="2"/>
</dbReference>
<evidence type="ECO:0000256" key="7">
    <source>
        <dbReference type="ARBA" id="ARBA00022692"/>
    </source>
</evidence>
<keyword evidence="15" id="KW-0675">Receptor</keyword>
<keyword evidence="16" id="KW-0325">Glycoprotein</keyword>
<keyword evidence="7 20" id="KW-0812">Transmembrane</keyword>
<accession>A0AA38YJ19</accession>
<dbReference type="Pfam" id="PF11721">
    <property type="entry name" value="Malectin"/>
    <property type="match status" value="2"/>
</dbReference>
<keyword evidence="12" id="KW-0067">ATP-binding</keyword>
<keyword evidence="5" id="KW-0433">Leucine-rich repeat</keyword>
<comment type="catalytic activity">
    <reaction evidence="17">
        <text>L-threonyl-[protein] + ATP = O-phospho-L-threonyl-[protein] + ADP + H(+)</text>
        <dbReference type="Rhea" id="RHEA:46608"/>
        <dbReference type="Rhea" id="RHEA-COMP:11060"/>
        <dbReference type="Rhea" id="RHEA-COMP:11605"/>
        <dbReference type="ChEBI" id="CHEBI:15378"/>
        <dbReference type="ChEBI" id="CHEBI:30013"/>
        <dbReference type="ChEBI" id="CHEBI:30616"/>
        <dbReference type="ChEBI" id="CHEBI:61977"/>
        <dbReference type="ChEBI" id="CHEBI:456216"/>
        <dbReference type="EC" id="2.7.11.1"/>
    </reaction>
</comment>
<evidence type="ECO:0000256" key="18">
    <source>
        <dbReference type="ARBA" id="ARBA00048679"/>
    </source>
</evidence>
<dbReference type="Gene3D" id="1.10.510.10">
    <property type="entry name" value="Transferase(Phosphotransferase) domain 1"/>
    <property type="match status" value="2"/>
</dbReference>
<dbReference type="FunFam" id="3.80.10.10:FF:000838">
    <property type="entry name" value="Probable LRR receptor-like serine/threonine-protein kinase At1g53440"/>
    <property type="match status" value="1"/>
</dbReference>
<dbReference type="CDD" id="cd14066">
    <property type="entry name" value="STKc_IRAK"/>
    <property type="match status" value="2"/>
</dbReference>
<dbReference type="InterPro" id="IPR000719">
    <property type="entry name" value="Prot_kinase_dom"/>
</dbReference>
<dbReference type="PANTHER" id="PTHR48006:SF60">
    <property type="entry name" value="PROTEIN KINASE DOMAIN-CONTAINING PROTEIN"/>
    <property type="match status" value="1"/>
</dbReference>
<evidence type="ECO:0000313" key="23">
    <source>
        <dbReference type="EMBL" id="KAJ9671371.1"/>
    </source>
</evidence>
<comment type="catalytic activity">
    <reaction evidence="18">
        <text>L-seryl-[protein] + ATP = O-phospho-L-seryl-[protein] + ADP + H(+)</text>
        <dbReference type="Rhea" id="RHEA:17989"/>
        <dbReference type="Rhea" id="RHEA-COMP:9863"/>
        <dbReference type="Rhea" id="RHEA-COMP:11604"/>
        <dbReference type="ChEBI" id="CHEBI:15378"/>
        <dbReference type="ChEBI" id="CHEBI:29999"/>
        <dbReference type="ChEBI" id="CHEBI:30616"/>
        <dbReference type="ChEBI" id="CHEBI:83421"/>
        <dbReference type="ChEBI" id="CHEBI:456216"/>
        <dbReference type="EC" id="2.7.11.1"/>
    </reaction>
</comment>
<dbReference type="Pfam" id="PF07714">
    <property type="entry name" value="PK_Tyr_Ser-Thr"/>
    <property type="match status" value="3"/>
</dbReference>
<evidence type="ECO:0000256" key="6">
    <source>
        <dbReference type="ARBA" id="ARBA00022679"/>
    </source>
</evidence>
<dbReference type="EMBL" id="JARBHA010000019">
    <property type="protein sequence ID" value="KAJ9671371.1"/>
    <property type="molecule type" value="Genomic_DNA"/>
</dbReference>
<dbReference type="InterPro" id="IPR021720">
    <property type="entry name" value="Malectin_dom"/>
</dbReference>
<dbReference type="Gene3D" id="3.30.200.20">
    <property type="entry name" value="Phosphorylase Kinase, domain 1"/>
    <property type="match status" value="3"/>
</dbReference>
<evidence type="ECO:0000256" key="13">
    <source>
        <dbReference type="ARBA" id="ARBA00022989"/>
    </source>
</evidence>
<keyword evidence="9" id="KW-0677">Repeat</keyword>
<dbReference type="FunFam" id="2.60.120.430:FF:000004">
    <property type="entry name" value="Putative leucine-rich repeat receptor-like serine/threonine-protein kinase"/>
    <property type="match status" value="2"/>
</dbReference>
<dbReference type="InterPro" id="IPR032675">
    <property type="entry name" value="LRR_dom_sf"/>
</dbReference>
<dbReference type="SUPFAM" id="SSF52058">
    <property type="entry name" value="L domain-like"/>
    <property type="match status" value="2"/>
</dbReference>
<keyword evidence="10" id="KW-0547">Nucleotide-binding</keyword>
<dbReference type="Pfam" id="PF00560">
    <property type="entry name" value="LRR_1"/>
    <property type="match status" value="1"/>
</dbReference>
<feature type="transmembrane region" description="Helical" evidence="20">
    <location>
        <begin position="1756"/>
        <end position="1779"/>
    </location>
</feature>
<evidence type="ECO:0000256" key="16">
    <source>
        <dbReference type="ARBA" id="ARBA00023180"/>
    </source>
</evidence>
<evidence type="ECO:0000256" key="17">
    <source>
        <dbReference type="ARBA" id="ARBA00047899"/>
    </source>
</evidence>
<evidence type="ECO:0000256" key="10">
    <source>
        <dbReference type="ARBA" id="ARBA00022741"/>
    </source>
</evidence>
<evidence type="ECO:0000256" key="9">
    <source>
        <dbReference type="ARBA" id="ARBA00022737"/>
    </source>
</evidence>
<evidence type="ECO:0000256" key="15">
    <source>
        <dbReference type="ARBA" id="ARBA00023170"/>
    </source>
</evidence>
<comment type="caution">
    <text evidence="23">The sequence shown here is derived from an EMBL/GenBank/DDBJ whole genome shotgun (WGS) entry which is preliminary data.</text>
</comment>
<dbReference type="EC" id="2.7.11.1" evidence="2"/>
<dbReference type="Proteomes" id="UP001168098">
    <property type="component" value="Unassembled WGS sequence"/>
</dbReference>
<dbReference type="SMART" id="SM00369">
    <property type="entry name" value="LRR_TYP"/>
    <property type="match status" value="6"/>
</dbReference>
<evidence type="ECO:0000256" key="4">
    <source>
        <dbReference type="ARBA" id="ARBA00022553"/>
    </source>
</evidence>
<feature type="domain" description="Protein kinase" evidence="22">
    <location>
        <begin position="1817"/>
        <end position="2099"/>
    </location>
</feature>
<comment type="subcellular location">
    <subcellularLocation>
        <location evidence="1">Membrane</location>
        <topology evidence="1">Single-pass type I membrane protein</topology>
    </subcellularLocation>
</comment>
<keyword evidence="24" id="KW-1185">Reference proteome</keyword>
<reference evidence="23 24" key="1">
    <citation type="journal article" date="2023" name="BMC Biotechnol.">
        <title>Vitis rotundifolia cv Carlos genome sequencing.</title>
        <authorList>
            <person name="Huff M."/>
            <person name="Hulse-Kemp A."/>
            <person name="Scheffler B."/>
            <person name="Youngblood R."/>
            <person name="Simpson S."/>
            <person name="Babiker E."/>
            <person name="Staton M."/>
        </authorList>
    </citation>
    <scope>NUCLEOTIDE SEQUENCE [LARGE SCALE GENOMIC DNA]</scope>
    <source>
        <tissue evidence="23">Leaf</tissue>
    </source>
</reference>
<dbReference type="Pfam" id="PF23598">
    <property type="entry name" value="LRR_14"/>
    <property type="match status" value="2"/>
</dbReference>
<gene>
    <name evidence="23" type="ORF">PVL29_025188</name>
</gene>
<keyword evidence="4" id="KW-0597">Phosphoprotein</keyword>
<evidence type="ECO:0000256" key="20">
    <source>
        <dbReference type="SAM" id="Phobius"/>
    </source>
</evidence>
<keyword evidence="6" id="KW-0808">Transferase</keyword>
<evidence type="ECO:0000256" key="2">
    <source>
        <dbReference type="ARBA" id="ARBA00012513"/>
    </source>
</evidence>
<dbReference type="SMART" id="SM00220">
    <property type="entry name" value="S_TKc"/>
    <property type="match status" value="2"/>
</dbReference>
<dbReference type="FunFam" id="3.80.10.10:FF:001022">
    <property type="entry name" value="Probable LRR receptor-like serine/threonine-protein kinase At1g53420"/>
    <property type="match status" value="1"/>
</dbReference>
<keyword evidence="3" id="KW-0723">Serine/threonine-protein kinase</keyword>
<evidence type="ECO:0000256" key="21">
    <source>
        <dbReference type="SAM" id="SignalP"/>
    </source>
</evidence>
<evidence type="ECO:0000256" key="11">
    <source>
        <dbReference type="ARBA" id="ARBA00022777"/>
    </source>
</evidence>
<dbReference type="GO" id="GO:0016020">
    <property type="term" value="C:membrane"/>
    <property type="evidence" value="ECO:0007669"/>
    <property type="project" value="UniProtKB-SubCell"/>
</dbReference>
<dbReference type="InterPro" id="IPR011009">
    <property type="entry name" value="Kinase-like_dom_sf"/>
</dbReference>